<reference evidence="7" key="1">
    <citation type="submission" date="2018-05" db="EMBL/GenBank/DDBJ databases">
        <authorList>
            <person name="Lanie J.A."/>
            <person name="Ng W.-L."/>
            <person name="Kazmierczak K.M."/>
            <person name="Andrzejewski T.M."/>
            <person name="Davidsen T.M."/>
            <person name="Wayne K.J."/>
            <person name="Tettelin H."/>
            <person name="Glass J.I."/>
            <person name="Rusch D."/>
            <person name="Podicherti R."/>
            <person name="Tsui H.-C.T."/>
            <person name="Winkler M.E."/>
        </authorList>
    </citation>
    <scope>NUCLEOTIDE SEQUENCE</scope>
</reference>
<comment type="similarity">
    <text evidence="2">Belongs to the DadA oxidoreductase family.</text>
</comment>
<dbReference type="InterPro" id="IPR036188">
    <property type="entry name" value="FAD/NAD-bd_sf"/>
</dbReference>
<evidence type="ECO:0000259" key="6">
    <source>
        <dbReference type="Pfam" id="PF01266"/>
    </source>
</evidence>
<evidence type="ECO:0000256" key="2">
    <source>
        <dbReference type="ARBA" id="ARBA00009410"/>
    </source>
</evidence>
<organism evidence="7">
    <name type="scientific">marine metagenome</name>
    <dbReference type="NCBI Taxonomy" id="408172"/>
    <lineage>
        <taxon>unclassified sequences</taxon>
        <taxon>metagenomes</taxon>
        <taxon>ecological metagenomes</taxon>
    </lineage>
</organism>
<evidence type="ECO:0000256" key="3">
    <source>
        <dbReference type="ARBA" id="ARBA00022630"/>
    </source>
</evidence>
<dbReference type="GO" id="GO:0005737">
    <property type="term" value="C:cytoplasm"/>
    <property type="evidence" value="ECO:0007669"/>
    <property type="project" value="TreeGrafter"/>
</dbReference>
<comment type="cofactor">
    <cofactor evidence="1">
        <name>FAD</name>
        <dbReference type="ChEBI" id="CHEBI:57692"/>
    </cofactor>
</comment>
<dbReference type="Gene3D" id="3.50.50.60">
    <property type="entry name" value="FAD/NAD(P)-binding domain"/>
    <property type="match status" value="1"/>
</dbReference>
<feature type="transmembrane region" description="Helical" evidence="5">
    <location>
        <begin position="6"/>
        <end position="30"/>
    </location>
</feature>
<gene>
    <name evidence="7" type="ORF">METZ01_LOCUS207590</name>
</gene>
<keyword evidence="5" id="KW-0472">Membrane</keyword>
<evidence type="ECO:0000313" key="7">
    <source>
        <dbReference type="EMBL" id="SVB54736.1"/>
    </source>
</evidence>
<dbReference type="GO" id="GO:0016491">
    <property type="term" value="F:oxidoreductase activity"/>
    <property type="evidence" value="ECO:0007669"/>
    <property type="project" value="UniProtKB-KW"/>
</dbReference>
<dbReference type="PANTHER" id="PTHR13847:SF286">
    <property type="entry name" value="D-AMINO ACID DEHYDROGENASE"/>
    <property type="match status" value="1"/>
</dbReference>
<evidence type="ECO:0000256" key="1">
    <source>
        <dbReference type="ARBA" id="ARBA00001974"/>
    </source>
</evidence>
<evidence type="ECO:0000256" key="4">
    <source>
        <dbReference type="ARBA" id="ARBA00023002"/>
    </source>
</evidence>
<accession>A0A382EVC1</accession>
<dbReference type="PANTHER" id="PTHR13847">
    <property type="entry name" value="SARCOSINE DEHYDROGENASE-RELATED"/>
    <property type="match status" value="1"/>
</dbReference>
<sequence length="373" mass="40084">MFDVIVVGGGIVGVSTAYSLVLSGAGVLLIDRVDHGRATDAGAGIISPIAYNGESHPVHRLLTDAFYYYEDLIGDLSACNAGDTGFERCGKLVVAATQDELEDFHAVKDAVTAYETREDDVRSRLISREEAKHRFPALADVLGAMHFPDAARVDGRLLTAAIKTRAQRSGLFCRNDSVKRLVIEQKKCIGVEASNELLESHNVVIAGGAWSPSLGDQLNIHIPVAPQRGQIVHLNTGDTDTSSWPIVTAFHDHYIVPWPDNRVVVGATRETGSGFEPVTTAGGIQEILGEALRVAPGLEDAEIKEVRVGLRPLTSDRMPILGSVPGFNGIYLATGHGPSGLQLGPLTGKLMSDLMLDQNIKIDLSDFRVDRFS</sequence>
<keyword evidence="5" id="KW-0812">Transmembrane</keyword>
<evidence type="ECO:0000256" key="5">
    <source>
        <dbReference type="SAM" id="Phobius"/>
    </source>
</evidence>
<keyword evidence="3" id="KW-0285">Flavoprotein</keyword>
<proteinExistence type="inferred from homology"/>
<feature type="domain" description="FAD dependent oxidoreductase" evidence="6">
    <location>
        <begin position="3"/>
        <end position="354"/>
    </location>
</feature>
<dbReference type="SUPFAM" id="SSF51905">
    <property type="entry name" value="FAD/NAD(P)-binding domain"/>
    <property type="match status" value="1"/>
</dbReference>
<protein>
    <recommendedName>
        <fullName evidence="6">FAD dependent oxidoreductase domain-containing protein</fullName>
    </recommendedName>
</protein>
<name>A0A382EVC1_9ZZZZ</name>
<dbReference type="Gene3D" id="3.30.9.10">
    <property type="entry name" value="D-Amino Acid Oxidase, subunit A, domain 2"/>
    <property type="match status" value="1"/>
</dbReference>
<keyword evidence="5" id="KW-1133">Transmembrane helix</keyword>
<keyword evidence="4" id="KW-0560">Oxidoreductase</keyword>
<dbReference type="SUPFAM" id="SSF54373">
    <property type="entry name" value="FAD-linked reductases, C-terminal domain"/>
    <property type="match status" value="1"/>
</dbReference>
<dbReference type="AlphaFoldDB" id="A0A382EVC1"/>
<dbReference type="InterPro" id="IPR006076">
    <property type="entry name" value="FAD-dep_OxRdtase"/>
</dbReference>
<dbReference type="Pfam" id="PF01266">
    <property type="entry name" value="DAO"/>
    <property type="match status" value="1"/>
</dbReference>
<dbReference type="EMBL" id="UINC01046557">
    <property type="protein sequence ID" value="SVB54736.1"/>
    <property type="molecule type" value="Genomic_DNA"/>
</dbReference>